<dbReference type="AlphaFoldDB" id="A0A401XNR9"/>
<dbReference type="Gene3D" id="1.25.40.10">
    <property type="entry name" value="Tetratricopeptide repeat domain"/>
    <property type="match status" value="1"/>
</dbReference>
<reference evidence="1 2" key="1">
    <citation type="submission" date="2018-11" db="EMBL/GenBank/DDBJ databases">
        <title>Schleiferia aggregans sp. nov., a moderately thermophilic heterotrophic bacterium isolated from microbial mats at a terrestrial hot spring.</title>
        <authorList>
            <person name="Iino T."/>
            <person name="Ohkuma M."/>
            <person name="Haruta S."/>
        </authorList>
    </citation>
    <scope>NUCLEOTIDE SEQUENCE [LARGE SCALE GENOMIC DNA]</scope>
    <source>
        <strain evidence="1 2">LA</strain>
    </source>
</reference>
<organism evidence="1 2">
    <name type="scientific">Thermaurantimonas aggregans</name>
    <dbReference type="NCBI Taxonomy" id="2173829"/>
    <lineage>
        <taxon>Bacteria</taxon>
        <taxon>Pseudomonadati</taxon>
        <taxon>Bacteroidota</taxon>
        <taxon>Flavobacteriia</taxon>
        <taxon>Flavobacteriales</taxon>
        <taxon>Schleiferiaceae</taxon>
        <taxon>Thermaurantimonas</taxon>
    </lineage>
</organism>
<evidence type="ECO:0000313" key="2">
    <source>
        <dbReference type="Proteomes" id="UP000286715"/>
    </source>
</evidence>
<proteinExistence type="predicted"/>
<name>A0A401XNR9_9FLAO</name>
<protein>
    <submittedName>
        <fullName evidence="1">Uncharacterized protein</fullName>
    </submittedName>
</protein>
<dbReference type="EMBL" id="BHZE01000030">
    <property type="protein sequence ID" value="GCD78659.1"/>
    <property type="molecule type" value="Genomic_DNA"/>
</dbReference>
<keyword evidence="2" id="KW-1185">Reference proteome</keyword>
<sequence length="477" mass="56793">MKLKLKIFTTYISSLTQEEIEYVAQKVKTADTDIQKILLQARQGVQQGYFSFDPAIDKRKYSLLKKKIEQILLVSDIDHQITEIHFFTEKILKDDVTPIDEGKLLALLAEAHPETYYFREYYRMFQKLRDFLLIRFRKKVLPEVEKYLKEFESNYQLNIDVETVLPQLTEKIIGEFELKEVADSSMADTLLKISQDHRLDGHNRYSASVRLWFYYLNKGQYQQMLEHMEYFREAFLIPYYPGRRVLSNYYANRLLLHSRLNQIEEALRYGWLSLKQKTSDYLFYVTNMSAVLSRAGRYQEAHKLMLSAFDEMRHTTQMYNKISFIAQYIHILIDLKRYKQAEEFAENYLNTAIKEVMATRWHLFFAGFFRALVMQEKFGRLLYVVGKYKIKQLEAQYRQKPNYLPTMSWYITLAEFMEGYISEEKALDAMEAAASQLLDDPLRRQRIAQQCEVLEKFQPVMISMLRNRLGLQKATVT</sequence>
<dbReference type="RefSeq" id="WP_124398712.1">
    <property type="nucleotide sequence ID" value="NZ_BHZE01000030.1"/>
</dbReference>
<evidence type="ECO:0000313" key="1">
    <source>
        <dbReference type="EMBL" id="GCD78659.1"/>
    </source>
</evidence>
<comment type="caution">
    <text evidence="1">The sequence shown here is derived from an EMBL/GenBank/DDBJ whole genome shotgun (WGS) entry which is preliminary data.</text>
</comment>
<dbReference type="InterPro" id="IPR011990">
    <property type="entry name" value="TPR-like_helical_dom_sf"/>
</dbReference>
<dbReference type="Proteomes" id="UP000286715">
    <property type="component" value="Unassembled WGS sequence"/>
</dbReference>
<gene>
    <name evidence="1" type="ORF">JCM31826_21410</name>
</gene>
<accession>A0A401XNR9</accession>
<dbReference type="OrthoDB" id="1400529at2"/>